<dbReference type="PANTHER" id="PTHR30154:SF34">
    <property type="entry name" value="TRANSCRIPTIONAL REGULATOR AZLB"/>
    <property type="match status" value="1"/>
</dbReference>
<dbReference type="PANTHER" id="PTHR30154">
    <property type="entry name" value="LEUCINE-RESPONSIVE REGULATORY PROTEIN"/>
    <property type="match status" value="1"/>
</dbReference>
<dbReference type="Gene3D" id="1.10.10.10">
    <property type="entry name" value="Winged helix-like DNA-binding domain superfamily/Winged helix DNA-binding domain"/>
    <property type="match status" value="2"/>
</dbReference>
<evidence type="ECO:0000313" key="6">
    <source>
        <dbReference type="Proteomes" id="UP001596504"/>
    </source>
</evidence>
<comment type="caution">
    <text evidence="5">The sequence shown here is derived from an EMBL/GenBank/DDBJ whole genome shotgun (WGS) entry which is preliminary data.</text>
</comment>
<proteinExistence type="predicted"/>
<evidence type="ECO:0000256" key="2">
    <source>
        <dbReference type="ARBA" id="ARBA00023125"/>
    </source>
</evidence>
<dbReference type="EMBL" id="JBHTCJ010000019">
    <property type="protein sequence ID" value="MFC7344777.1"/>
    <property type="molecule type" value="Genomic_DNA"/>
</dbReference>
<gene>
    <name evidence="5" type="ORF">ACFQRI_25495</name>
</gene>
<evidence type="ECO:0000259" key="4">
    <source>
        <dbReference type="PROSITE" id="PS50956"/>
    </source>
</evidence>
<dbReference type="SUPFAM" id="SSF54909">
    <property type="entry name" value="Dimeric alpha+beta barrel"/>
    <property type="match status" value="1"/>
</dbReference>
<dbReference type="PRINTS" id="PR00033">
    <property type="entry name" value="HTHASNC"/>
</dbReference>
<dbReference type="Gene3D" id="3.30.70.920">
    <property type="match status" value="2"/>
</dbReference>
<feature type="domain" description="HTH asnC-type" evidence="4">
    <location>
        <begin position="159"/>
        <end position="206"/>
    </location>
</feature>
<reference evidence="6" key="1">
    <citation type="journal article" date="2019" name="Int. J. Syst. Evol. Microbiol.">
        <title>The Global Catalogue of Microorganisms (GCM) 10K type strain sequencing project: providing services to taxonomists for standard genome sequencing and annotation.</title>
        <authorList>
            <consortium name="The Broad Institute Genomics Platform"/>
            <consortium name="The Broad Institute Genome Sequencing Center for Infectious Disease"/>
            <person name="Wu L."/>
            <person name="Ma J."/>
        </authorList>
    </citation>
    <scope>NUCLEOTIDE SEQUENCE [LARGE SCALE GENOMIC DNA]</scope>
    <source>
        <strain evidence="6">WLHS5</strain>
    </source>
</reference>
<dbReference type="InterPro" id="IPR019888">
    <property type="entry name" value="Tscrpt_reg_AsnC-like"/>
</dbReference>
<dbReference type="InterPro" id="IPR036390">
    <property type="entry name" value="WH_DNA-bd_sf"/>
</dbReference>
<keyword evidence="2" id="KW-0238">DNA-binding</keyword>
<organism evidence="5 6">
    <name type="scientific">Saccharopolyspora griseoalba</name>
    <dbReference type="NCBI Taxonomy" id="1431848"/>
    <lineage>
        <taxon>Bacteria</taxon>
        <taxon>Bacillati</taxon>
        <taxon>Actinomycetota</taxon>
        <taxon>Actinomycetes</taxon>
        <taxon>Pseudonocardiales</taxon>
        <taxon>Pseudonocardiaceae</taxon>
        <taxon>Saccharopolyspora</taxon>
    </lineage>
</organism>
<accession>A0ABW2LUC9</accession>
<dbReference type="InterPro" id="IPR036388">
    <property type="entry name" value="WH-like_DNA-bd_sf"/>
</dbReference>
<feature type="domain" description="HTH asnC-type" evidence="4">
    <location>
        <begin position="9"/>
        <end position="69"/>
    </location>
</feature>
<dbReference type="Proteomes" id="UP001596504">
    <property type="component" value="Unassembled WGS sequence"/>
</dbReference>
<dbReference type="InterPro" id="IPR019885">
    <property type="entry name" value="Tscrpt_reg_HTH_AsnC-type_CS"/>
</dbReference>
<dbReference type="SMART" id="SM00344">
    <property type="entry name" value="HTH_ASNC"/>
    <property type="match status" value="2"/>
</dbReference>
<dbReference type="PROSITE" id="PS00519">
    <property type="entry name" value="HTH_ASNC_1"/>
    <property type="match status" value="1"/>
</dbReference>
<sequence>MSTPSPALLDDTDEQVLVLLERDGRLTHQEVADRTGLSRSAAAARVQRLIGEGHVEVRGVVHPAVLGHRALAHVSVSVRGAAAPVAAALADRSDTTLVSLTAGRRPVVAELRAGEVADIEGAVAEIRELPGVEAAETVLYTDVLRDVAGPTGSIGELALDEADHALLRAVQADGRASYVRLAAEIGLSAASARRRLVRLRAANVVRVGAIPRHSGSERRTATGVGLRLSARVGAPLAELSSVTFEARTLGRFDALLTVNTTTTADLVTVLDELRGRPEVREVETWTHLRFAKETYASLRL</sequence>
<keyword evidence="1" id="KW-0805">Transcription regulation</keyword>
<evidence type="ECO:0000256" key="1">
    <source>
        <dbReference type="ARBA" id="ARBA00023015"/>
    </source>
</evidence>
<dbReference type="SUPFAM" id="SSF46785">
    <property type="entry name" value="Winged helix' DNA-binding domain"/>
    <property type="match status" value="2"/>
</dbReference>
<dbReference type="Pfam" id="PF13412">
    <property type="entry name" value="HTH_24"/>
    <property type="match status" value="1"/>
</dbReference>
<evidence type="ECO:0000256" key="3">
    <source>
        <dbReference type="ARBA" id="ARBA00023163"/>
    </source>
</evidence>
<keyword evidence="6" id="KW-1185">Reference proteome</keyword>
<evidence type="ECO:0000313" key="5">
    <source>
        <dbReference type="EMBL" id="MFC7344777.1"/>
    </source>
</evidence>
<keyword evidence="3" id="KW-0804">Transcription</keyword>
<name>A0ABW2LUC9_9PSEU</name>
<dbReference type="RefSeq" id="WP_380672896.1">
    <property type="nucleotide sequence ID" value="NZ_JBHTCJ010000019.1"/>
</dbReference>
<dbReference type="InterPro" id="IPR011008">
    <property type="entry name" value="Dimeric_a/b-barrel"/>
</dbReference>
<dbReference type="InterPro" id="IPR000485">
    <property type="entry name" value="AsnC-type_HTH_dom"/>
</dbReference>
<dbReference type="Pfam" id="PF13404">
    <property type="entry name" value="HTH_AsnC-type"/>
    <property type="match status" value="1"/>
</dbReference>
<protein>
    <submittedName>
        <fullName evidence="5">Lrp/AsnC family transcriptional regulator</fullName>
    </submittedName>
</protein>
<dbReference type="PROSITE" id="PS50956">
    <property type="entry name" value="HTH_ASNC_2"/>
    <property type="match status" value="2"/>
</dbReference>